<accession>A0ABS4III5</accession>
<dbReference type="EMBL" id="JAGGKX010000017">
    <property type="protein sequence ID" value="MBP1970765.1"/>
    <property type="molecule type" value="Genomic_DNA"/>
</dbReference>
<reference evidence="1 2" key="1">
    <citation type="submission" date="2021-03" db="EMBL/GenBank/DDBJ databases">
        <title>Genomic Encyclopedia of Type Strains, Phase IV (KMG-IV): sequencing the most valuable type-strain genomes for metagenomic binning, comparative biology and taxonomic classification.</title>
        <authorList>
            <person name="Goeker M."/>
        </authorList>
    </citation>
    <scope>NUCLEOTIDE SEQUENCE [LARGE SCALE GENOMIC DNA]</scope>
    <source>
        <strain evidence="1 2">DSM 25609</strain>
    </source>
</reference>
<gene>
    <name evidence="1" type="ORF">J2Z83_002901</name>
</gene>
<protein>
    <submittedName>
        <fullName evidence="1">Uncharacterized protein</fullName>
    </submittedName>
</protein>
<name>A0ABS4III5_9BACI</name>
<organism evidence="1 2">
    <name type="scientific">Virgibacillus natechei</name>
    <dbReference type="NCBI Taxonomy" id="1216297"/>
    <lineage>
        <taxon>Bacteria</taxon>
        <taxon>Bacillati</taxon>
        <taxon>Bacillota</taxon>
        <taxon>Bacilli</taxon>
        <taxon>Bacillales</taxon>
        <taxon>Bacillaceae</taxon>
        <taxon>Virgibacillus</taxon>
    </lineage>
</organism>
<proteinExistence type="predicted"/>
<evidence type="ECO:0000313" key="1">
    <source>
        <dbReference type="EMBL" id="MBP1970765.1"/>
    </source>
</evidence>
<sequence>MIVQLEHIEKIAFALEIEDINEIITLKKITHDNE</sequence>
<dbReference type="Proteomes" id="UP001519345">
    <property type="component" value="Unassembled WGS sequence"/>
</dbReference>
<keyword evidence="2" id="KW-1185">Reference proteome</keyword>
<evidence type="ECO:0000313" key="2">
    <source>
        <dbReference type="Proteomes" id="UP001519345"/>
    </source>
</evidence>
<comment type="caution">
    <text evidence="1">The sequence shown here is derived from an EMBL/GenBank/DDBJ whole genome shotgun (WGS) entry which is preliminary data.</text>
</comment>